<keyword evidence="3" id="KW-0560">Oxidoreductase</keyword>
<dbReference type="SUPFAM" id="SSF50022">
    <property type="entry name" value="ISP domain"/>
    <property type="match status" value="1"/>
</dbReference>
<evidence type="ECO:0000313" key="9">
    <source>
        <dbReference type="EMBL" id="CAB4835137.1"/>
    </source>
</evidence>
<dbReference type="AlphaFoldDB" id="A0A6J6A2Z9"/>
<dbReference type="PANTHER" id="PTHR21266">
    <property type="entry name" value="IRON-SULFUR DOMAIN CONTAINING PROTEIN"/>
    <property type="match status" value="1"/>
</dbReference>
<dbReference type="PROSITE" id="PS51296">
    <property type="entry name" value="RIESKE"/>
    <property type="match status" value="1"/>
</dbReference>
<dbReference type="EMBL" id="CAEZYF010000004">
    <property type="protein sequence ID" value="CAB4713706.1"/>
    <property type="molecule type" value="Genomic_DNA"/>
</dbReference>
<dbReference type="Pfam" id="PF00355">
    <property type="entry name" value="Rieske"/>
    <property type="match status" value="1"/>
</dbReference>
<dbReference type="Gene3D" id="3.90.380.10">
    <property type="entry name" value="Naphthalene 1,2-dioxygenase Alpha Subunit, Chain A, domain 1"/>
    <property type="match status" value="1"/>
</dbReference>
<name>A0A6J6A2Z9_9ZZZZ</name>
<dbReference type="InterPro" id="IPR036922">
    <property type="entry name" value="Rieske_2Fe-2S_sf"/>
</dbReference>
<feature type="domain" description="Rieske" evidence="6">
    <location>
        <begin position="26"/>
        <end position="130"/>
    </location>
</feature>
<proteinExistence type="predicted"/>
<gene>
    <name evidence="8" type="ORF">UFOPK2656_00839</name>
    <name evidence="9" type="ORF">UFOPK3099_02675</name>
    <name evidence="10" type="ORF">UFOPK3651_00422</name>
    <name evidence="11" type="ORF">UFOPK3931_03305</name>
    <name evidence="7" type="ORF">UFOPK4189_00153</name>
</gene>
<evidence type="ECO:0000313" key="7">
    <source>
        <dbReference type="EMBL" id="CAB4362379.1"/>
    </source>
</evidence>
<dbReference type="Pfam" id="PF19112">
    <property type="entry name" value="VanA_C"/>
    <property type="match status" value="1"/>
</dbReference>
<evidence type="ECO:0000313" key="11">
    <source>
        <dbReference type="EMBL" id="CAB5020170.1"/>
    </source>
</evidence>
<evidence type="ECO:0000256" key="5">
    <source>
        <dbReference type="ARBA" id="ARBA00023014"/>
    </source>
</evidence>
<dbReference type="PANTHER" id="PTHR21266:SF60">
    <property type="entry name" value="3-KETOSTEROID-9-ALPHA-MONOOXYGENASE, OXYGENASE COMPONENT"/>
    <property type="match status" value="1"/>
</dbReference>
<dbReference type="GO" id="GO:0046872">
    <property type="term" value="F:metal ion binding"/>
    <property type="evidence" value="ECO:0007669"/>
    <property type="project" value="UniProtKB-KW"/>
</dbReference>
<evidence type="ECO:0000313" key="8">
    <source>
        <dbReference type="EMBL" id="CAB4713706.1"/>
    </source>
</evidence>
<dbReference type="EMBL" id="CAESGF010000001">
    <property type="protein sequence ID" value="CAB4362379.1"/>
    <property type="molecule type" value="Genomic_DNA"/>
</dbReference>
<protein>
    <submittedName>
        <fullName evidence="7">Unannotated protein</fullName>
    </submittedName>
</protein>
<evidence type="ECO:0000256" key="2">
    <source>
        <dbReference type="ARBA" id="ARBA00022723"/>
    </source>
</evidence>
<dbReference type="InterPro" id="IPR017941">
    <property type="entry name" value="Rieske_2Fe-2S"/>
</dbReference>
<reference evidence="7" key="1">
    <citation type="submission" date="2020-05" db="EMBL/GenBank/DDBJ databases">
        <authorList>
            <person name="Chiriac C."/>
            <person name="Salcher M."/>
            <person name="Ghai R."/>
            <person name="Kavagutti S V."/>
        </authorList>
    </citation>
    <scope>NUCLEOTIDE SEQUENCE</scope>
</reference>
<dbReference type="GO" id="GO:0016491">
    <property type="term" value="F:oxidoreductase activity"/>
    <property type="evidence" value="ECO:0007669"/>
    <property type="project" value="UniProtKB-KW"/>
</dbReference>
<dbReference type="Gene3D" id="2.102.10.10">
    <property type="entry name" value="Rieske [2Fe-2S] iron-sulphur domain"/>
    <property type="match status" value="1"/>
</dbReference>
<dbReference type="InterPro" id="IPR044043">
    <property type="entry name" value="VanA_C_cat"/>
</dbReference>
<evidence type="ECO:0000256" key="4">
    <source>
        <dbReference type="ARBA" id="ARBA00023004"/>
    </source>
</evidence>
<evidence type="ECO:0000256" key="3">
    <source>
        <dbReference type="ARBA" id="ARBA00023002"/>
    </source>
</evidence>
<evidence type="ECO:0000256" key="1">
    <source>
        <dbReference type="ARBA" id="ARBA00022714"/>
    </source>
</evidence>
<organism evidence="7">
    <name type="scientific">freshwater metagenome</name>
    <dbReference type="NCBI Taxonomy" id="449393"/>
    <lineage>
        <taxon>unclassified sequences</taxon>
        <taxon>metagenomes</taxon>
        <taxon>ecological metagenomes</taxon>
    </lineage>
</organism>
<keyword evidence="4" id="KW-0408">Iron</keyword>
<dbReference type="SUPFAM" id="SSF55961">
    <property type="entry name" value="Bet v1-like"/>
    <property type="match status" value="1"/>
</dbReference>
<evidence type="ECO:0000259" key="6">
    <source>
        <dbReference type="PROSITE" id="PS51296"/>
    </source>
</evidence>
<dbReference type="EMBL" id="CAFBMT010000002">
    <property type="protein sequence ID" value="CAB4914252.1"/>
    <property type="molecule type" value="Genomic_DNA"/>
</dbReference>
<keyword evidence="5" id="KW-0411">Iron-sulfur</keyword>
<dbReference type="EMBL" id="CAFAAV010000289">
    <property type="protein sequence ID" value="CAB4835137.1"/>
    <property type="molecule type" value="Genomic_DNA"/>
</dbReference>
<keyword evidence="2" id="KW-0479">Metal-binding</keyword>
<dbReference type="InterPro" id="IPR050584">
    <property type="entry name" value="Cholesterol_7-desaturase"/>
</dbReference>
<dbReference type="GO" id="GO:0051537">
    <property type="term" value="F:2 iron, 2 sulfur cluster binding"/>
    <property type="evidence" value="ECO:0007669"/>
    <property type="project" value="UniProtKB-KW"/>
</dbReference>
<evidence type="ECO:0000313" key="10">
    <source>
        <dbReference type="EMBL" id="CAB4914252.1"/>
    </source>
</evidence>
<accession>A0A6J6A2Z9</accession>
<dbReference type="EMBL" id="CAFBOL010000162">
    <property type="protein sequence ID" value="CAB5020170.1"/>
    <property type="molecule type" value="Genomic_DNA"/>
</dbReference>
<keyword evidence="1" id="KW-0001">2Fe-2S</keyword>
<sequence length="342" mass="37719">MTNSTTLPTSPVTAVLCGNPAFRDAWYPVARSIELSVDRPHAAMLLGTKIVLYRVDGTAIAAPDRCPHREAPLSKGSIEDGCLVCPYHGWKFGSGGRCVNVPSSGDHVPPPPRAHLSTLLCEERYGLVWVSLGTPRQGIPVIPHDADPSFRRITNPTELWHTSATRMVDNFLDITHFPFVHTGTFGKGQDTRAPSVELQSLDNDWFGYAYDVKANNDTAGGSLATGETAAVVERSMTSGFQLPLACRSTIRYQSGLEHILLLMSTPIDDVTSYFSFVIWRNDDFSVSAEEIVRFDHAIGAEDKRMLEQFDGVLPLDQTTLVSVQADKCNVEWRRRLVEAMRG</sequence>